<feature type="transmembrane region" description="Helical" evidence="10">
    <location>
        <begin position="219"/>
        <end position="240"/>
    </location>
</feature>
<evidence type="ECO:0000256" key="3">
    <source>
        <dbReference type="ARBA" id="ARBA00022606"/>
    </source>
</evidence>
<evidence type="ECO:0000256" key="9">
    <source>
        <dbReference type="ARBA" id="ARBA00023224"/>
    </source>
</evidence>
<dbReference type="GO" id="GO:0005549">
    <property type="term" value="F:odorant binding"/>
    <property type="evidence" value="ECO:0007669"/>
    <property type="project" value="InterPro"/>
</dbReference>
<keyword evidence="5" id="KW-0552">Olfaction</keyword>
<dbReference type="VEuPathDB" id="VectorBase:AMEM21_009221"/>
<feature type="transmembrane region" description="Helical" evidence="10">
    <location>
        <begin position="287"/>
        <end position="310"/>
    </location>
</feature>
<proteinExistence type="predicted"/>
<keyword evidence="2" id="KW-1003">Cell membrane</keyword>
<keyword evidence="9" id="KW-0807">Transducer</keyword>
<dbReference type="AlphaFoldDB" id="A0A182UXU1"/>
<dbReference type="PANTHER" id="PTHR21137">
    <property type="entry name" value="ODORANT RECEPTOR"/>
    <property type="match status" value="1"/>
</dbReference>
<keyword evidence="8" id="KW-0675">Receptor</keyword>
<dbReference type="InterPro" id="IPR004117">
    <property type="entry name" value="7tm6_olfct_rcpt"/>
</dbReference>
<dbReference type="GO" id="GO:0004984">
    <property type="term" value="F:olfactory receptor activity"/>
    <property type="evidence" value="ECO:0007669"/>
    <property type="project" value="InterPro"/>
</dbReference>
<evidence type="ECO:0000256" key="4">
    <source>
        <dbReference type="ARBA" id="ARBA00022692"/>
    </source>
</evidence>
<keyword evidence="4 10" id="KW-0812">Transmembrane</keyword>
<evidence type="ECO:0008006" key="13">
    <source>
        <dbReference type="Google" id="ProtNLM"/>
    </source>
</evidence>
<keyword evidence="3" id="KW-0716">Sensory transduction</keyword>
<keyword evidence="6 10" id="KW-1133">Transmembrane helix</keyword>
<evidence type="ECO:0000256" key="7">
    <source>
        <dbReference type="ARBA" id="ARBA00023136"/>
    </source>
</evidence>
<dbReference type="STRING" id="30066.A0A182UXU1"/>
<organism evidence="11 12">
    <name type="scientific">Anopheles merus</name>
    <name type="common">Mosquito</name>
    <dbReference type="NCBI Taxonomy" id="30066"/>
    <lineage>
        <taxon>Eukaryota</taxon>
        <taxon>Metazoa</taxon>
        <taxon>Ecdysozoa</taxon>
        <taxon>Arthropoda</taxon>
        <taxon>Hexapoda</taxon>
        <taxon>Insecta</taxon>
        <taxon>Pterygota</taxon>
        <taxon>Neoptera</taxon>
        <taxon>Endopterygota</taxon>
        <taxon>Diptera</taxon>
        <taxon>Nematocera</taxon>
        <taxon>Culicoidea</taxon>
        <taxon>Culicidae</taxon>
        <taxon>Anophelinae</taxon>
        <taxon>Anopheles</taxon>
    </lineage>
</organism>
<dbReference type="PANTHER" id="PTHR21137:SF35">
    <property type="entry name" value="ODORANT RECEPTOR 19A-RELATED"/>
    <property type="match status" value="1"/>
</dbReference>
<feature type="transmembrane region" description="Helical" evidence="10">
    <location>
        <begin position="152"/>
        <end position="169"/>
    </location>
</feature>
<evidence type="ECO:0000256" key="8">
    <source>
        <dbReference type="ARBA" id="ARBA00023170"/>
    </source>
</evidence>
<accession>A0A182UXU1</accession>
<evidence type="ECO:0000256" key="6">
    <source>
        <dbReference type="ARBA" id="ARBA00022989"/>
    </source>
</evidence>
<evidence type="ECO:0000313" key="11">
    <source>
        <dbReference type="EnsemblMetazoa" id="AMEM005507-PA"/>
    </source>
</evidence>
<dbReference type="Pfam" id="PF02949">
    <property type="entry name" value="7tm_6"/>
    <property type="match status" value="1"/>
</dbReference>
<evidence type="ECO:0000313" key="12">
    <source>
        <dbReference type="Proteomes" id="UP000075903"/>
    </source>
</evidence>
<evidence type="ECO:0000256" key="5">
    <source>
        <dbReference type="ARBA" id="ARBA00022725"/>
    </source>
</evidence>
<evidence type="ECO:0000256" key="10">
    <source>
        <dbReference type="SAM" id="Phobius"/>
    </source>
</evidence>
<feature type="transmembrane region" description="Helical" evidence="10">
    <location>
        <begin position="74"/>
        <end position="92"/>
    </location>
</feature>
<keyword evidence="12" id="KW-1185">Reference proteome</keyword>
<dbReference type="GO" id="GO:0005886">
    <property type="term" value="C:plasma membrane"/>
    <property type="evidence" value="ECO:0007669"/>
    <property type="project" value="UniProtKB-SubCell"/>
</dbReference>
<dbReference type="Proteomes" id="UP000075903">
    <property type="component" value="Unassembled WGS sequence"/>
</dbReference>
<sequence>METEHYKPEDDYGELVQRSTYWVRALATTMGIWPGQYVSMRSHWYRRLYYFMLLMHWLNTYLQTEFFFRNLGNLGLVVQGLCSFVSITTTGIKVMRIHAYEAEIVQLWQTLQDATFIKKIRFLRKSKTDRGTIFHRIHKLLARQCKEVQLNLRFYTLVVGLVASNYSIIPACSNLYNQFQGNAFNRSFVYNTYYPLLEPIKRRSPLFELLFCSESLSGYTTWAGVVAFDGLYVAMVLYAASLMRLLRDLLHETANPRLTDAERAFFQRECILHHIRTIQLIEKINEIFSPVLLVQLFTSTSIICVIAFAASMHADEGDSQTMLMVLYLIAAIYQLFQFCWYGQRLQNEGTELPRSVYDAQWELCAQRFKSTQHVLLLYSQRQIEMRAWSFSAMSLETFSTIIRSAASYFTVLQTLAEE</sequence>
<keyword evidence="7 10" id="KW-0472">Membrane</keyword>
<name>A0A182UXU1_ANOME</name>
<dbReference type="GO" id="GO:0007165">
    <property type="term" value="P:signal transduction"/>
    <property type="evidence" value="ECO:0007669"/>
    <property type="project" value="UniProtKB-KW"/>
</dbReference>
<evidence type="ECO:0000256" key="1">
    <source>
        <dbReference type="ARBA" id="ARBA00004651"/>
    </source>
</evidence>
<feature type="transmembrane region" description="Helical" evidence="10">
    <location>
        <begin position="322"/>
        <end position="341"/>
    </location>
</feature>
<protein>
    <recommendedName>
        <fullName evidence="13">Odorant receptor</fullName>
    </recommendedName>
</protein>
<reference evidence="11" key="1">
    <citation type="submission" date="2020-05" db="UniProtKB">
        <authorList>
            <consortium name="EnsemblMetazoa"/>
        </authorList>
    </citation>
    <scope>IDENTIFICATION</scope>
    <source>
        <strain evidence="11">MAF</strain>
    </source>
</reference>
<evidence type="ECO:0000256" key="2">
    <source>
        <dbReference type="ARBA" id="ARBA00022475"/>
    </source>
</evidence>
<comment type="subcellular location">
    <subcellularLocation>
        <location evidence="1">Cell membrane</location>
        <topology evidence="1">Multi-pass membrane protein</topology>
    </subcellularLocation>
</comment>
<dbReference type="EnsemblMetazoa" id="AMEM005507-RA">
    <property type="protein sequence ID" value="AMEM005507-PA"/>
    <property type="gene ID" value="AMEM005507"/>
</dbReference>
<dbReference type="VEuPathDB" id="VectorBase:AMEM005507"/>